<evidence type="ECO:0000256" key="4">
    <source>
        <dbReference type="PROSITE-ProRule" id="PRU00091"/>
    </source>
</evidence>
<dbReference type="Gene3D" id="3.30.530.20">
    <property type="match status" value="2"/>
</dbReference>
<dbReference type="Proteomes" id="UP000794436">
    <property type="component" value="Unassembled WGS sequence"/>
</dbReference>
<evidence type="ECO:0000256" key="3">
    <source>
        <dbReference type="ARBA" id="ARBA00022833"/>
    </source>
</evidence>
<name>A0A8K1CSE6_PYTOL</name>
<keyword evidence="2 4" id="KW-0863">Zinc-finger</keyword>
<reference evidence="7" key="1">
    <citation type="submission" date="2019-03" db="EMBL/GenBank/DDBJ databases">
        <title>Long read genome sequence of the mycoparasitic Pythium oligandrum ATCC 38472 isolated from sugarbeet rhizosphere.</title>
        <authorList>
            <person name="Gaulin E."/>
        </authorList>
    </citation>
    <scope>NUCLEOTIDE SEQUENCE</scope>
    <source>
        <strain evidence="7">ATCC 38472_TT</strain>
    </source>
</reference>
<evidence type="ECO:0000313" key="8">
    <source>
        <dbReference type="Proteomes" id="UP000794436"/>
    </source>
</evidence>
<keyword evidence="8" id="KW-1185">Reference proteome</keyword>
<protein>
    <recommendedName>
        <fullName evidence="6">FYVE-type domain-containing protein</fullName>
    </recommendedName>
</protein>
<keyword evidence="1" id="KW-0479">Metal-binding</keyword>
<dbReference type="InterPro" id="IPR002913">
    <property type="entry name" value="START_lipid-bd_dom"/>
</dbReference>
<keyword evidence="3" id="KW-0862">Zinc</keyword>
<dbReference type="InterPro" id="IPR017455">
    <property type="entry name" value="Znf_FYVE-rel"/>
</dbReference>
<dbReference type="GO" id="GO:0008289">
    <property type="term" value="F:lipid binding"/>
    <property type="evidence" value="ECO:0007669"/>
    <property type="project" value="InterPro"/>
</dbReference>
<dbReference type="InterPro" id="IPR052727">
    <property type="entry name" value="Rab4/Rab5_effector"/>
</dbReference>
<comment type="caution">
    <text evidence="7">The sequence shown here is derived from an EMBL/GenBank/DDBJ whole genome shotgun (WGS) entry which is preliminary data.</text>
</comment>
<evidence type="ECO:0000259" key="6">
    <source>
        <dbReference type="PROSITE" id="PS50178"/>
    </source>
</evidence>
<dbReference type="PANTHER" id="PTHR13510:SF44">
    <property type="entry name" value="RABENOSYN-5"/>
    <property type="match status" value="1"/>
</dbReference>
<proteinExistence type="predicted"/>
<dbReference type="PROSITE" id="PS50178">
    <property type="entry name" value="ZF_FYVE"/>
    <property type="match status" value="1"/>
</dbReference>
<dbReference type="InterPro" id="IPR023393">
    <property type="entry name" value="START-like_dom_sf"/>
</dbReference>
<dbReference type="SUPFAM" id="SSF55961">
    <property type="entry name" value="Bet v1-like"/>
    <property type="match status" value="2"/>
</dbReference>
<evidence type="ECO:0000256" key="1">
    <source>
        <dbReference type="ARBA" id="ARBA00022723"/>
    </source>
</evidence>
<evidence type="ECO:0000313" key="7">
    <source>
        <dbReference type="EMBL" id="TMW68088.1"/>
    </source>
</evidence>
<evidence type="ECO:0000256" key="5">
    <source>
        <dbReference type="SAM" id="MobiDB-lite"/>
    </source>
</evidence>
<gene>
    <name evidence="7" type="ORF">Poli38472_007760</name>
</gene>
<dbReference type="Pfam" id="PF01852">
    <property type="entry name" value="START"/>
    <property type="match status" value="1"/>
</dbReference>
<feature type="domain" description="FYVE-type" evidence="6">
    <location>
        <begin position="618"/>
        <end position="676"/>
    </location>
</feature>
<dbReference type="OrthoDB" id="60781at2759"/>
<dbReference type="PANTHER" id="PTHR13510">
    <property type="entry name" value="FYVE-FINGER-CONTAINING RAB5 EFFECTOR PROTEIN RABENOSYN-5-RELATED"/>
    <property type="match status" value="1"/>
</dbReference>
<dbReference type="GO" id="GO:0008270">
    <property type="term" value="F:zinc ion binding"/>
    <property type="evidence" value="ECO:0007669"/>
    <property type="project" value="UniProtKB-KW"/>
</dbReference>
<dbReference type="AlphaFoldDB" id="A0A8K1CSE6"/>
<accession>A0A8K1CSE6</accession>
<feature type="region of interest" description="Disordered" evidence="5">
    <location>
        <begin position="17"/>
        <end position="62"/>
    </location>
</feature>
<evidence type="ECO:0000256" key="2">
    <source>
        <dbReference type="ARBA" id="ARBA00022771"/>
    </source>
</evidence>
<sequence>MLLAAFGLALGMEEEEEENLNSTGSRSGFARTHLGPWGGRSGYSSDSLTDTDSEDGSDRGNRVKATKTTLKLSTKACDAALDVAESTSQMILREALKATSTPMDVRHAQQIEETSGLSIYCYKPRRQANERLDATVTQDYVPRVFGVGQLHSPLNELIQVIGHTSQLSFALMNPGVDDYETLCVLTDDVDEFAAVRSMTMQRGWNEHLTQQREFVLMEHQQHLKTADGRRGWMVSYHSTNIRSCPKPAAGVIRASMYRSALVVLESARFPDRLDLFAVAEINLKGQASYRTNRAVSRDRILNTLLLLTGTIEQRASKELSLITSFKFRKIDREREQGPCRSCMDNIGLVPENAPPYRCPTERTDASVWSEAQHAIQAAHKRSALRFLETESNITLYQYNVEAKDVAPTSLWDRIKPTDNENPRKVMKPVPRVIGTCKIHAPFNEIMELLKAGMSSSVNPCVERSHTLDIMRHHGETYTAIKTMTMQSEWCTSVRRPREFVVIESHRALKSDLGRRGKMITFHSIAWKHCPPPISGIVRGSMYRSGLVVMESEANSDRLDLFVVAELNLKGETSDRTNVQASRDHVVRMVRHIERTIEQRGFSAISVLGSEQFKTLKIDTRLEHCDTCHERIGPAPPNVEPYRCRKCFARSCGSCSHLWRRGNKEVRLCFDCLRQVKAEL</sequence>
<organism evidence="7 8">
    <name type="scientific">Pythium oligandrum</name>
    <name type="common">Mycoparasitic fungus</name>
    <dbReference type="NCBI Taxonomy" id="41045"/>
    <lineage>
        <taxon>Eukaryota</taxon>
        <taxon>Sar</taxon>
        <taxon>Stramenopiles</taxon>
        <taxon>Oomycota</taxon>
        <taxon>Peronosporomycetes</taxon>
        <taxon>Pythiales</taxon>
        <taxon>Pythiaceae</taxon>
        <taxon>Pythium</taxon>
    </lineage>
</organism>
<dbReference type="EMBL" id="SPLM01000003">
    <property type="protein sequence ID" value="TMW68088.1"/>
    <property type="molecule type" value="Genomic_DNA"/>
</dbReference>